<protein>
    <submittedName>
        <fullName evidence="1">Uncharacterized protein</fullName>
    </submittedName>
</protein>
<dbReference type="AlphaFoldDB" id="A0A2T1HRL6"/>
<evidence type="ECO:0000313" key="1">
    <source>
        <dbReference type="EMBL" id="PSC04287.1"/>
    </source>
</evidence>
<comment type="caution">
    <text evidence="1">The sequence shown here is derived from an EMBL/GenBank/DDBJ whole genome shotgun (WGS) entry which is preliminary data.</text>
</comment>
<dbReference type="EMBL" id="PVZS01000015">
    <property type="protein sequence ID" value="PSC04287.1"/>
    <property type="molecule type" value="Genomic_DNA"/>
</dbReference>
<accession>A0A2T1HRL6</accession>
<gene>
    <name evidence="1" type="ORF">SLNSH_14965</name>
</gene>
<keyword evidence="2" id="KW-1185">Reference proteome</keyword>
<proteinExistence type="predicted"/>
<name>A0A2T1HRL6_9HYPH</name>
<reference evidence="2" key="1">
    <citation type="submission" date="2018-03" db="EMBL/GenBank/DDBJ databases">
        <authorList>
            <person name="Sun L."/>
            <person name="Liu H."/>
            <person name="Chen W."/>
            <person name="Huang K."/>
            <person name="Liu W."/>
            <person name="Gao X."/>
        </authorList>
    </citation>
    <scope>NUCLEOTIDE SEQUENCE [LARGE SCALE GENOMIC DNA]</scope>
    <source>
        <strain evidence="2">SH9</strain>
    </source>
</reference>
<organism evidence="1 2">
    <name type="scientific">Alsobacter soli</name>
    <dbReference type="NCBI Taxonomy" id="2109933"/>
    <lineage>
        <taxon>Bacteria</taxon>
        <taxon>Pseudomonadati</taxon>
        <taxon>Pseudomonadota</taxon>
        <taxon>Alphaproteobacteria</taxon>
        <taxon>Hyphomicrobiales</taxon>
        <taxon>Alsobacteraceae</taxon>
        <taxon>Alsobacter</taxon>
    </lineage>
</organism>
<dbReference type="Gene3D" id="3.40.190.10">
    <property type="entry name" value="Periplasmic binding protein-like II"/>
    <property type="match status" value="1"/>
</dbReference>
<sequence length="102" mass="10909">MLASSNAAIAAGATWAVVSCQQNPKLTEAIVAALQEADDLIKQDPRRAAELYIQATSEKMTPDELVEIMRQPGTLFSPAPHGVMLQAEHLAKVGVLKTKPTN</sequence>
<evidence type="ECO:0000313" key="2">
    <source>
        <dbReference type="Proteomes" id="UP000239772"/>
    </source>
</evidence>
<dbReference type="Proteomes" id="UP000239772">
    <property type="component" value="Unassembled WGS sequence"/>
</dbReference>